<gene>
    <name evidence="2" type="ORF">ACFFU9_13535</name>
</gene>
<name>A0ABV5FEI0_9FLAO</name>
<dbReference type="InterPro" id="IPR003781">
    <property type="entry name" value="CoA-bd"/>
</dbReference>
<dbReference type="InterPro" id="IPR036291">
    <property type="entry name" value="NAD(P)-bd_dom_sf"/>
</dbReference>
<dbReference type="Gene3D" id="3.40.50.720">
    <property type="entry name" value="NAD(P)-binding Rossmann-like Domain"/>
    <property type="match status" value="1"/>
</dbReference>
<dbReference type="Proteomes" id="UP001589585">
    <property type="component" value="Unassembled WGS sequence"/>
</dbReference>
<evidence type="ECO:0000259" key="1">
    <source>
        <dbReference type="Pfam" id="PF13380"/>
    </source>
</evidence>
<feature type="domain" description="CoA-binding" evidence="1">
    <location>
        <begin position="3"/>
        <end position="114"/>
    </location>
</feature>
<sequence>MNKKTLVLGASLKSNRYSNLAIQKLVKNNVEVVAFGLKSGVVAGVDIQTTLLQYNDIHTITLYLNPQRQREYYEHIVSLRPQRVIFNPGTENPELYKLLKENHIAFDGACTLVLLSTDQY</sequence>
<evidence type="ECO:0000313" key="2">
    <source>
        <dbReference type="EMBL" id="MFB9057764.1"/>
    </source>
</evidence>
<comment type="caution">
    <text evidence="2">The sequence shown here is derived from an EMBL/GenBank/DDBJ whole genome shotgun (WGS) entry which is preliminary data.</text>
</comment>
<accession>A0ABV5FEI0</accession>
<keyword evidence="3" id="KW-1185">Reference proteome</keyword>
<reference evidence="2 3" key="1">
    <citation type="submission" date="2024-09" db="EMBL/GenBank/DDBJ databases">
        <authorList>
            <person name="Sun Q."/>
            <person name="Mori K."/>
        </authorList>
    </citation>
    <scope>NUCLEOTIDE SEQUENCE [LARGE SCALE GENOMIC DNA]</scope>
    <source>
        <strain evidence="2 3">CECT 8622</strain>
    </source>
</reference>
<protein>
    <submittedName>
        <fullName evidence="2">CoA-binding protein</fullName>
    </submittedName>
</protein>
<dbReference type="RefSeq" id="WP_379862018.1">
    <property type="nucleotide sequence ID" value="NZ_JBHMFC010000094.1"/>
</dbReference>
<dbReference type="EMBL" id="JBHMFC010000094">
    <property type="protein sequence ID" value="MFB9057764.1"/>
    <property type="molecule type" value="Genomic_DNA"/>
</dbReference>
<organism evidence="2 3">
    <name type="scientific">Mariniflexile ostreae</name>
    <dbReference type="NCBI Taxonomy" id="1520892"/>
    <lineage>
        <taxon>Bacteria</taxon>
        <taxon>Pseudomonadati</taxon>
        <taxon>Bacteroidota</taxon>
        <taxon>Flavobacteriia</taxon>
        <taxon>Flavobacteriales</taxon>
        <taxon>Flavobacteriaceae</taxon>
        <taxon>Mariniflexile</taxon>
    </lineage>
</organism>
<dbReference type="Pfam" id="PF13380">
    <property type="entry name" value="CoA_binding_2"/>
    <property type="match status" value="1"/>
</dbReference>
<evidence type="ECO:0000313" key="3">
    <source>
        <dbReference type="Proteomes" id="UP001589585"/>
    </source>
</evidence>
<dbReference type="SUPFAM" id="SSF51735">
    <property type="entry name" value="NAD(P)-binding Rossmann-fold domains"/>
    <property type="match status" value="1"/>
</dbReference>
<proteinExistence type="predicted"/>